<dbReference type="Proteomes" id="UP000234681">
    <property type="component" value="Chromosome 5"/>
</dbReference>
<name>A6IRZ2_RAT</name>
<dbReference type="AlphaFoldDB" id="A6IRZ2"/>
<evidence type="ECO:0000313" key="3">
    <source>
        <dbReference type="Proteomes" id="UP000234681"/>
    </source>
</evidence>
<sequence>MYLKNKTVGRTVHKVLVLLDLGEKGWGGNQLSVENEFMAHRQEMFPHLLDAEGSRKGAEKNAGGKGSDPFSFSEGRTGRVEILYTLGKEEHRLPCPLAVVVSAQARKHTRELFLQPHVSRKCHKYVI</sequence>
<evidence type="ECO:0000313" key="2">
    <source>
        <dbReference type="EMBL" id="EDL80343.1"/>
    </source>
</evidence>
<organism evidence="2 3">
    <name type="scientific">Rattus norvegicus</name>
    <name type="common">Rat</name>
    <dbReference type="NCBI Taxonomy" id="10116"/>
    <lineage>
        <taxon>Eukaryota</taxon>
        <taxon>Metazoa</taxon>
        <taxon>Chordata</taxon>
        <taxon>Craniata</taxon>
        <taxon>Vertebrata</taxon>
        <taxon>Euteleostomi</taxon>
        <taxon>Mammalia</taxon>
        <taxon>Eutheria</taxon>
        <taxon>Euarchontoglires</taxon>
        <taxon>Glires</taxon>
        <taxon>Rodentia</taxon>
        <taxon>Myomorpha</taxon>
        <taxon>Muroidea</taxon>
        <taxon>Muridae</taxon>
        <taxon>Murinae</taxon>
        <taxon>Rattus</taxon>
    </lineage>
</organism>
<feature type="region of interest" description="Disordered" evidence="1">
    <location>
        <begin position="49"/>
        <end position="74"/>
    </location>
</feature>
<feature type="compositionally biased region" description="Basic and acidic residues" evidence="1">
    <location>
        <begin position="49"/>
        <end position="59"/>
    </location>
</feature>
<protein>
    <submittedName>
        <fullName evidence="2">RCG30821</fullName>
    </submittedName>
</protein>
<accession>A6IRZ2</accession>
<evidence type="ECO:0000256" key="1">
    <source>
        <dbReference type="SAM" id="MobiDB-lite"/>
    </source>
</evidence>
<gene>
    <name evidence="2" type="ORF">rCG_30821</name>
</gene>
<reference evidence="3" key="1">
    <citation type="submission" date="2005-09" db="EMBL/GenBank/DDBJ databases">
        <authorList>
            <person name="Mural R.J."/>
            <person name="Li P.W."/>
            <person name="Adams M.D."/>
            <person name="Amanatides P.G."/>
            <person name="Baden-Tillson H."/>
            <person name="Barnstead M."/>
            <person name="Chin S.H."/>
            <person name="Dew I."/>
            <person name="Evans C.A."/>
            <person name="Ferriera S."/>
            <person name="Flanigan M."/>
            <person name="Fosler C."/>
            <person name="Glodek A."/>
            <person name="Gu Z."/>
            <person name="Holt R.A."/>
            <person name="Jennings D."/>
            <person name="Kraft C.L."/>
            <person name="Lu F."/>
            <person name="Nguyen T."/>
            <person name="Nusskern D.R."/>
            <person name="Pfannkoch C.M."/>
            <person name="Sitter C."/>
            <person name="Sutton G.G."/>
            <person name="Venter J.C."/>
            <person name="Wang Z."/>
            <person name="Woodage T."/>
            <person name="Zheng X.H."/>
            <person name="Zhong F."/>
        </authorList>
    </citation>
    <scope>NUCLEOTIDE SEQUENCE [LARGE SCALE GENOMIC DNA]</scope>
    <source>
        <strain>BN</strain>
        <strain evidence="3">Sprague-Dawley</strain>
    </source>
</reference>
<dbReference type="EMBL" id="CH473968">
    <property type="protein sequence ID" value="EDL80343.1"/>
    <property type="molecule type" value="Genomic_DNA"/>
</dbReference>
<proteinExistence type="predicted"/>